<protein>
    <recommendedName>
        <fullName evidence="2">t-SNARE coiled-coil homology domain-containing protein</fullName>
    </recommendedName>
</protein>
<dbReference type="EMBL" id="GECU01032368">
    <property type="protein sequence ID" value="JAS75338.1"/>
    <property type="molecule type" value="Transcribed_RNA"/>
</dbReference>
<sequence>PTPAPAPPALIFRKLIPILKVYMNEREFLASEGSIWRCDPCSVNQRQRLRFDLQATEGKLTLEDVMKTISNLVKDQNQSIKDFNTSYEVLNEKLDENTRVLREQTEKVNEYFELIDFKTGKQMPKGKY</sequence>
<name>A0A1B6HKZ4_9HEMI</name>
<reference evidence="1" key="1">
    <citation type="submission" date="2015-11" db="EMBL/GenBank/DDBJ databases">
        <title>De novo transcriptome assembly of four potential Pierce s Disease insect vectors from Arizona vineyards.</title>
        <authorList>
            <person name="Tassone E.E."/>
        </authorList>
    </citation>
    <scope>NUCLEOTIDE SEQUENCE</scope>
</reference>
<dbReference type="AlphaFoldDB" id="A0A1B6HKZ4"/>
<accession>A0A1B6HKZ4</accession>
<evidence type="ECO:0000313" key="1">
    <source>
        <dbReference type="EMBL" id="JAS75338.1"/>
    </source>
</evidence>
<evidence type="ECO:0008006" key="2">
    <source>
        <dbReference type="Google" id="ProtNLM"/>
    </source>
</evidence>
<proteinExistence type="predicted"/>
<gene>
    <name evidence="1" type="ORF">g.58895</name>
</gene>
<organism evidence="1">
    <name type="scientific">Homalodisca liturata</name>
    <dbReference type="NCBI Taxonomy" id="320908"/>
    <lineage>
        <taxon>Eukaryota</taxon>
        <taxon>Metazoa</taxon>
        <taxon>Ecdysozoa</taxon>
        <taxon>Arthropoda</taxon>
        <taxon>Hexapoda</taxon>
        <taxon>Insecta</taxon>
        <taxon>Pterygota</taxon>
        <taxon>Neoptera</taxon>
        <taxon>Paraneoptera</taxon>
        <taxon>Hemiptera</taxon>
        <taxon>Auchenorrhyncha</taxon>
        <taxon>Membracoidea</taxon>
        <taxon>Cicadellidae</taxon>
        <taxon>Cicadellinae</taxon>
        <taxon>Proconiini</taxon>
        <taxon>Homalodisca</taxon>
    </lineage>
</organism>
<feature type="non-terminal residue" evidence="1">
    <location>
        <position position="1"/>
    </location>
</feature>